<reference evidence="3 4" key="1">
    <citation type="submission" date="2019-03" db="EMBL/GenBank/DDBJ databases">
        <title>Single cell metagenomics reveals metabolic interactions within the superorganism composed of flagellate Streblomastix strix and complex community of Bacteroidetes bacteria on its surface.</title>
        <authorList>
            <person name="Treitli S.C."/>
            <person name="Kolisko M."/>
            <person name="Husnik F."/>
            <person name="Keeling P."/>
            <person name="Hampl V."/>
        </authorList>
    </citation>
    <scope>NUCLEOTIDE SEQUENCE [LARGE SCALE GENOMIC DNA]</scope>
    <source>
        <strain evidence="3">ST1C</strain>
    </source>
</reference>
<keyword evidence="1" id="KW-0175">Coiled coil</keyword>
<feature type="region of interest" description="Disordered" evidence="2">
    <location>
        <begin position="351"/>
        <end position="382"/>
    </location>
</feature>
<feature type="compositionally biased region" description="Basic and acidic residues" evidence="2">
    <location>
        <begin position="407"/>
        <end position="424"/>
    </location>
</feature>
<evidence type="ECO:0000313" key="4">
    <source>
        <dbReference type="Proteomes" id="UP000324800"/>
    </source>
</evidence>
<feature type="compositionally biased region" description="Basic and acidic residues" evidence="2">
    <location>
        <begin position="363"/>
        <end position="380"/>
    </location>
</feature>
<comment type="caution">
    <text evidence="3">The sequence shown here is derived from an EMBL/GenBank/DDBJ whole genome shotgun (WGS) entry which is preliminary data.</text>
</comment>
<evidence type="ECO:0000256" key="2">
    <source>
        <dbReference type="SAM" id="MobiDB-lite"/>
    </source>
</evidence>
<name>A0A5J4W8E0_9EUKA</name>
<gene>
    <name evidence="3" type="ORF">EZS28_013280</name>
</gene>
<protein>
    <recommendedName>
        <fullName evidence="5">SPRY domain-containing protein</fullName>
    </recommendedName>
</protein>
<feature type="coiled-coil region" evidence="1">
    <location>
        <begin position="72"/>
        <end position="160"/>
    </location>
</feature>
<dbReference type="EMBL" id="SNRW01002960">
    <property type="protein sequence ID" value="KAA6391191.1"/>
    <property type="molecule type" value="Genomic_DNA"/>
</dbReference>
<accession>A0A5J4W8E0</accession>
<dbReference type="AlphaFoldDB" id="A0A5J4W8E0"/>
<organism evidence="3 4">
    <name type="scientific">Streblomastix strix</name>
    <dbReference type="NCBI Taxonomy" id="222440"/>
    <lineage>
        <taxon>Eukaryota</taxon>
        <taxon>Metamonada</taxon>
        <taxon>Preaxostyla</taxon>
        <taxon>Oxymonadida</taxon>
        <taxon>Streblomastigidae</taxon>
        <taxon>Streblomastix</taxon>
    </lineage>
</organism>
<feature type="compositionally biased region" description="Basic and acidic residues" evidence="2">
    <location>
        <begin position="432"/>
        <end position="447"/>
    </location>
</feature>
<dbReference type="Proteomes" id="UP000324800">
    <property type="component" value="Unassembled WGS sequence"/>
</dbReference>
<evidence type="ECO:0008006" key="5">
    <source>
        <dbReference type="Google" id="ProtNLM"/>
    </source>
</evidence>
<sequence>MVTRIPPHKIHHHSLQCKASQFSYPPVVATPEEEEELRQKAGIILDHLAEKGITREVIQATIQEQLQIKEKKREKQDEFIKEKEQIDLMKEEAEKERNVLQVEKAAFTEKFAAFQREKRQFLDQIEYARQERFGLIEEEIAQMKEEIVLLEKEVRGEETDHSQYWEEQGLGRRLDGYSNRLGYMDSDVFSDLFSNQLDLNIDENTLDPLTIQNEQYKLKQQQLLSPYKQQYQYQQQLNAQLSAQQRLINILEHKDQEIEKCRKIQILTDKQILVEEEEIKKLAKKLDKAHVDKQKATQTCLKTKKQMSRLNEQVNQTDERVRKLRRDVQEKENTEKILRDHFLPAPQHFAPTFQLKNLNQIKQTKEKEKDKEKEKEKEGHIPTTAEFDPVICARGIKRDKIIVEQVKGKDQKTLNKTDNEKDKTNQSQNQTQKDKENEDNKTEKEKEKEDDEDDDDDLLFLESQQYKPLGSQEEYRFSLKHCRVGEKHRITVRFHGTTNVRRIGIITAGEPVLSPDYVIGQDTFSGGLDGVTGAIYQGREWNFIPQFKDKDQEKHQFQQTQQQIQSSFSFHQQHQSNSATALIGKDKGQFTSIQFANEDEITAEIDTDALPRCVRFFIGREEIGAVLTHIPPFVRFCVSFSGTGSSVEIINNTNSSEQQIPGNSNSPSLSPVATLQASPLFATSQLQSFSQSPFYSNNVIGSPGSGIKSQENENKQLLVHWRY</sequence>
<evidence type="ECO:0000313" key="3">
    <source>
        <dbReference type="EMBL" id="KAA6391191.1"/>
    </source>
</evidence>
<proteinExistence type="predicted"/>
<evidence type="ECO:0000256" key="1">
    <source>
        <dbReference type="SAM" id="Coils"/>
    </source>
</evidence>
<feature type="region of interest" description="Disordered" evidence="2">
    <location>
        <begin position="407"/>
        <end position="456"/>
    </location>
</feature>